<protein>
    <submittedName>
        <fullName evidence="2">Uncharacterized protein</fullName>
    </submittedName>
</protein>
<comment type="caution">
    <text evidence="2">The sequence shown here is derived from an EMBL/GenBank/DDBJ whole genome shotgun (WGS) entry which is preliminary data.</text>
</comment>
<proteinExistence type="predicted"/>
<keyword evidence="3" id="KW-1185">Reference proteome</keyword>
<evidence type="ECO:0000313" key="2">
    <source>
        <dbReference type="EMBL" id="GIY06810.1"/>
    </source>
</evidence>
<dbReference type="Proteomes" id="UP001054945">
    <property type="component" value="Unassembled WGS sequence"/>
</dbReference>
<sequence length="104" mass="11564">MKEDFMGCGFSGLEETQCQTRDKRAWRGRLDALCARRHEEFKGDGVIGLQEESAVAARIIKYITEGDNWTLSLCSIQPPVRSGVAHKRPQKGPGLFSRLGSRVA</sequence>
<gene>
    <name evidence="2" type="ORF">CEXT_673651</name>
</gene>
<evidence type="ECO:0000256" key="1">
    <source>
        <dbReference type="SAM" id="MobiDB-lite"/>
    </source>
</evidence>
<reference evidence="2 3" key="1">
    <citation type="submission" date="2021-06" db="EMBL/GenBank/DDBJ databases">
        <title>Caerostris extrusa draft genome.</title>
        <authorList>
            <person name="Kono N."/>
            <person name="Arakawa K."/>
        </authorList>
    </citation>
    <scope>NUCLEOTIDE SEQUENCE [LARGE SCALE GENOMIC DNA]</scope>
</reference>
<dbReference type="EMBL" id="BPLR01006001">
    <property type="protein sequence ID" value="GIY06810.1"/>
    <property type="molecule type" value="Genomic_DNA"/>
</dbReference>
<organism evidence="2 3">
    <name type="scientific">Caerostris extrusa</name>
    <name type="common">Bark spider</name>
    <name type="synonym">Caerostris bankana</name>
    <dbReference type="NCBI Taxonomy" id="172846"/>
    <lineage>
        <taxon>Eukaryota</taxon>
        <taxon>Metazoa</taxon>
        <taxon>Ecdysozoa</taxon>
        <taxon>Arthropoda</taxon>
        <taxon>Chelicerata</taxon>
        <taxon>Arachnida</taxon>
        <taxon>Araneae</taxon>
        <taxon>Araneomorphae</taxon>
        <taxon>Entelegynae</taxon>
        <taxon>Araneoidea</taxon>
        <taxon>Araneidae</taxon>
        <taxon>Caerostris</taxon>
    </lineage>
</organism>
<name>A0AAV4QBL6_CAEEX</name>
<accession>A0AAV4QBL6</accession>
<dbReference type="AlphaFoldDB" id="A0AAV4QBL6"/>
<feature type="region of interest" description="Disordered" evidence="1">
    <location>
        <begin position="82"/>
        <end position="104"/>
    </location>
</feature>
<evidence type="ECO:0000313" key="3">
    <source>
        <dbReference type="Proteomes" id="UP001054945"/>
    </source>
</evidence>